<dbReference type="EMBL" id="QKZK01000034">
    <property type="protein sequence ID" value="PZX11928.1"/>
    <property type="molecule type" value="Genomic_DNA"/>
</dbReference>
<reference evidence="1 2" key="1">
    <citation type="submission" date="2018-06" db="EMBL/GenBank/DDBJ databases">
        <title>Genomic Encyclopedia of Archaeal and Bacterial Type Strains, Phase II (KMG-II): from individual species to whole genera.</title>
        <authorList>
            <person name="Goeker M."/>
        </authorList>
    </citation>
    <scope>NUCLEOTIDE SEQUENCE [LARGE SCALE GENOMIC DNA]</scope>
    <source>
        <strain evidence="1 2">DSM 6779</strain>
    </source>
</reference>
<sequence length="82" mass="9335">MNSAELKLKIFRQVDGLDKSMLEGAYGLLANYINGLQCESDWEALSNTQKNGIYKAMDELANGQHILNDTVMDKYKKMYPNE</sequence>
<comment type="caution">
    <text evidence="1">The sequence shown here is derived from an EMBL/GenBank/DDBJ whole genome shotgun (WGS) entry which is preliminary data.</text>
</comment>
<name>A0A2W7MVB3_9BACT</name>
<gene>
    <name evidence="1" type="ORF">LX69_02992</name>
</gene>
<dbReference type="AlphaFoldDB" id="A0A2W7MVB3"/>
<dbReference type="RefSeq" id="WP_111446805.1">
    <property type="nucleotide sequence ID" value="NZ_QKZK01000034.1"/>
</dbReference>
<protein>
    <submittedName>
        <fullName evidence="1">Uncharacterized protein</fullName>
    </submittedName>
</protein>
<dbReference type="OrthoDB" id="1445294at2"/>
<organism evidence="1 2">
    <name type="scientific">Breznakibacter xylanolyticus</name>
    <dbReference type="NCBI Taxonomy" id="990"/>
    <lineage>
        <taxon>Bacteria</taxon>
        <taxon>Pseudomonadati</taxon>
        <taxon>Bacteroidota</taxon>
        <taxon>Bacteroidia</taxon>
        <taxon>Marinilabiliales</taxon>
        <taxon>Marinilabiliaceae</taxon>
        <taxon>Breznakibacter</taxon>
    </lineage>
</organism>
<keyword evidence="2" id="KW-1185">Reference proteome</keyword>
<accession>A0A2W7MVB3</accession>
<proteinExistence type="predicted"/>
<dbReference type="Proteomes" id="UP000249239">
    <property type="component" value="Unassembled WGS sequence"/>
</dbReference>
<evidence type="ECO:0000313" key="1">
    <source>
        <dbReference type="EMBL" id="PZX11928.1"/>
    </source>
</evidence>
<evidence type="ECO:0000313" key="2">
    <source>
        <dbReference type="Proteomes" id="UP000249239"/>
    </source>
</evidence>